<reference evidence="2" key="1">
    <citation type="submission" date="2021-02" db="EMBL/GenBank/DDBJ databases">
        <authorList>
            <person name="Dougan E. K."/>
            <person name="Rhodes N."/>
            <person name="Thang M."/>
            <person name="Chan C."/>
        </authorList>
    </citation>
    <scope>NUCLEOTIDE SEQUENCE</scope>
</reference>
<dbReference type="GO" id="GO:1990404">
    <property type="term" value="F:NAD+-protein mono-ADP-ribosyltransferase activity"/>
    <property type="evidence" value="ECO:0007669"/>
    <property type="project" value="TreeGrafter"/>
</dbReference>
<dbReference type="InterPro" id="IPR012317">
    <property type="entry name" value="Poly(ADP-ribose)pol_cat_dom"/>
</dbReference>
<dbReference type="PANTHER" id="PTHR45740:SF2">
    <property type="entry name" value="POLY [ADP-RIBOSE] POLYMERASE"/>
    <property type="match status" value="1"/>
</dbReference>
<evidence type="ECO:0000313" key="2">
    <source>
        <dbReference type="EMBL" id="CAE8735244.1"/>
    </source>
</evidence>
<dbReference type="Gene3D" id="3.90.228.10">
    <property type="match status" value="1"/>
</dbReference>
<dbReference type="SUPFAM" id="SSF56399">
    <property type="entry name" value="ADP-ribosylation"/>
    <property type="match status" value="1"/>
</dbReference>
<organism evidence="2 3">
    <name type="scientific">Polarella glacialis</name>
    <name type="common">Dinoflagellate</name>
    <dbReference type="NCBI Taxonomy" id="89957"/>
    <lineage>
        <taxon>Eukaryota</taxon>
        <taxon>Sar</taxon>
        <taxon>Alveolata</taxon>
        <taxon>Dinophyceae</taxon>
        <taxon>Suessiales</taxon>
        <taxon>Suessiaceae</taxon>
        <taxon>Polarella</taxon>
    </lineage>
</organism>
<dbReference type="EMBL" id="CAJNNW010036527">
    <property type="protein sequence ID" value="CAE8735244.1"/>
    <property type="molecule type" value="Genomic_DNA"/>
</dbReference>
<dbReference type="Pfam" id="PF00644">
    <property type="entry name" value="PARP"/>
    <property type="match status" value="1"/>
</dbReference>
<dbReference type="GO" id="GO:0005634">
    <property type="term" value="C:nucleus"/>
    <property type="evidence" value="ECO:0007669"/>
    <property type="project" value="TreeGrafter"/>
</dbReference>
<name>A0A813LLA1_POLGL</name>
<feature type="domain" description="PARP catalytic" evidence="1">
    <location>
        <begin position="596"/>
        <end position="763"/>
    </location>
</feature>
<evidence type="ECO:0000313" key="3">
    <source>
        <dbReference type="Proteomes" id="UP000626109"/>
    </source>
</evidence>
<accession>A0A813LLA1</accession>
<comment type="caution">
    <text evidence="2">The sequence shown here is derived from an EMBL/GenBank/DDBJ whole genome shotgun (WGS) entry which is preliminary data.</text>
</comment>
<evidence type="ECO:0000259" key="1">
    <source>
        <dbReference type="Pfam" id="PF00644"/>
    </source>
</evidence>
<dbReference type="PANTHER" id="PTHR45740">
    <property type="entry name" value="POLY [ADP-RIBOSE] POLYMERASE"/>
    <property type="match status" value="1"/>
</dbReference>
<proteinExistence type="predicted"/>
<sequence>MGCGGSKSYMTTPVKPVAVEGITAEMLAARFNAPLKIVIAGHTGKWASMMGEYKIVAELFNDHPMWQMGGTEHFIYKRNINTPNFVRHNWTCSWNLKSRGEQGGCIFSNSSGGLPVSADGNIKYGWWKGDTKESIWDANITWSAADSANLEQAVRAYVAALGGRTIRLRNAHWNREYLYSSSMGHTKETRHVLVHKDPKQPETNKKDWKVELVPWATNQIRLRNAHWNHEYMYSAAMDATKETRRVLVHKDPKQPESTKKDWEVELVPGTTNKIRLRNMHWNREYLYAAAMDLTKETRLVLTHKDIQQPESTKKDWEVEFVSSPVKPRPKDGKWHLLLRQTAPFVQPAEQWKNYNSGQPDMDNYSVLDTISDADRGDDGKLHFKIVWPKRRVAGPNSQEWKQTSNPVIQKTQGCDGYEAVNAPFSTAHWQGLRKNGGKALLDGCMGDYWFYAIGSSQLHKNGIPGPGKGEESEQQTELWVHEGAPKELTLAARGEEPNQRTLEEQGFGLRRVEESEMEKFAVLLQCTTPEELGKGRDAKTYPRKYSELRLFAAWHFDVPDRTDIYDVQKRIVVREMASAGIQQQVSNKFDHASLGDVEAGVNEKWFLHGTQPQLVMPIFSKGLNERLSSLGGMFGAGVYLSEDAEKIDQYTRPDDGCNPDFAELHAQLFHPGFTHPGEDLFYVFVVRSVLGVPCYTVDGKVEQSTKTALFADEDRRELGYISGKEPLRYHSLIAETGAKLKRYREFVVYNAARTNIRYVLAYRRV</sequence>
<gene>
    <name evidence="2" type="ORF">PGLA2088_LOCUS47732</name>
</gene>
<dbReference type="InterPro" id="IPR051712">
    <property type="entry name" value="ARTD-AVP"/>
</dbReference>
<dbReference type="AlphaFoldDB" id="A0A813LLA1"/>
<dbReference type="Proteomes" id="UP000626109">
    <property type="component" value="Unassembled WGS sequence"/>
</dbReference>
<protein>
    <recommendedName>
        <fullName evidence="1">PARP catalytic domain-containing protein</fullName>
    </recommendedName>
</protein>
<dbReference type="GO" id="GO:0003950">
    <property type="term" value="F:NAD+ poly-ADP-ribosyltransferase activity"/>
    <property type="evidence" value="ECO:0007669"/>
    <property type="project" value="InterPro"/>
</dbReference>